<evidence type="ECO:0000313" key="3">
    <source>
        <dbReference type="Proteomes" id="UP000238523"/>
    </source>
</evidence>
<geneLocation type="plasmid" evidence="3">
    <name>prln3</name>
</geneLocation>
<sequence length="236" mass="26561">MPRRKLSREELFALVWEKPTSEIAKELGLSDVAIGKLCTKLQVPKPPRGYWARMQAGQRPRRPALVAFREELDTKRRNELRAKTAESLSKLQRQFLEMALSEMNSRGAGIAPPPGARSLVNLDRDVAAQVLLLIQGRAKAWVEEGRIATRWGPPVRNSVAKLVERLLPMARLQLLVFETESKRTSFRTDGPMIFVRLTVPLQERIILDRLPLSMGALRSPPAPNSTQPPRPSTFSS</sequence>
<organism evidence="2 3">
    <name type="scientific">Rhizobium leguminosarum</name>
    <dbReference type="NCBI Taxonomy" id="384"/>
    <lineage>
        <taxon>Bacteria</taxon>
        <taxon>Pseudomonadati</taxon>
        <taxon>Pseudomonadota</taxon>
        <taxon>Alphaproteobacteria</taxon>
        <taxon>Hyphomicrobiales</taxon>
        <taxon>Rhizobiaceae</taxon>
        <taxon>Rhizobium/Agrobacterium group</taxon>
        <taxon>Rhizobium</taxon>
    </lineage>
</organism>
<dbReference type="AlphaFoldDB" id="A0A2K9ZG32"/>
<protein>
    <submittedName>
        <fullName evidence="2">Uncharacterized protein</fullName>
    </submittedName>
</protein>
<dbReference type="EMBL" id="CP025015">
    <property type="protein sequence ID" value="AUW47179.1"/>
    <property type="molecule type" value="Genomic_DNA"/>
</dbReference>
<accession>A0A2K9ZG32</accession>
<name>A0A2K9ZG32_RHILE</name>
<gene>
    <name evidence="2" type="ORF">CUJ84_pRLN3000040</name>
</gene>
<reference evidence="2 3" key="1">
    <citation type="submission" date="2017-11" db="EMBL/GenBank/DDBJ databases">
        <title>Complete genome of Rhizobium leguminosarum Norway, an ineffective micro-symbiont.</title>
        <authorList>
            <person name="Hoffrichter A."/>
            <person name="Liang J."/>
            <person name="Brachmann A."/>
            <person name="Marin M."/>
        </authorList>
    </citation>
    <scope>NUCLEOTIDE SEQUENCE [LARGE SCALE GENOMIC DNA]</scope>
    <source>
        <strain evidence="2 3">Norway</strain>
        <plasmid evidence="3">Plasmid prln3</plasmid>
    </source>
</reference>
<keyword evidence="2" id="KW-0614">Plasmid</keyword>
<dbReference type="Proteomes" id="UP000238523">
    <property type="component" value="Plasmid pRLN3"/>
</dbReference>
<evidence type="ECO:0000313" key="2">
    <source>
        <dbReference type="EMBL" id="AUW47179.1"/>
    </source>
</evidence>
<evidence type="ECO:0000256" key="1">
    <source>
        <dbReference type="SAM" id="MobiDB-lite"/>
    </source>
</evidence>
<feature type="region of interest" description="Disordered" evidence="1">
    <location>
        <begin position="217"/>
        <end position="236"/>
    </location>
</feature>
<proteinExistence type="predicted"/>
<feature type="compositionally biased region" description="Pro residues" evidence="1">
    <location>
        <begin position="220"/>
        <end position="236"/>
    </location>
</feature>